<feature type="transmembrane region" description="Helical" evidence="1">
    <location>
        <begin position="132"/>
        <end position="151"/>
    </location>
</feature>
<reference evidence="3 4" key="2">
    <citation type="submission" date="2008-10" db="EMBL/GenBank/DDBJ databases">
        <authorList>
            <person name="Fulton L."/>
            <person name="Clifton S."/>
            <person name="Fulton B."/>
            <person name="Xu J."/>
            <person name="Minx P."/>
            <person name="Pepin K.H."/>
            <person name="Johnson M."/>
            <person name="Bhonagiri V."/>
            <person name="Nash W.E."/>
            <person name="Mardis E.R."/>
            <person name="Wilson R.K."/>
        </authorList>
    </citation>
    <scope>NUCLEOTIDE SEQUENCE [LARGE SCALE GENOMIC DNA]</scope>
    <source>
        <strain evidence="3 4">ATCC 29098</strain>
    </source>
</reference>
<dbReference type="EMBL" id="ABXU01000090">
    <property type="protein sequence ID" value="EEB32001.1"/>
    <property type="molecule type" value="Genomic_DNA"/>
</dbReference>
<proteinExistence type="predicted"/>
<dbReference type="InterPro" id="IPR013099">
    <property type="entry name" value="K_chnl_dom"/>
</dbReference>
<dbReference type="AlphaFoldDB" id="B6WYC3"/>
<organism evidence="3 4">
    <name type="scientific">Desulfovibrio piger ATCC 29098</name>
    <dbReference type="NCBI Taxonomy" id="411464"/>
    <lineage>
        <taxon>Bacteria</taxon>
        <taxon>Pseudomonadati</taxon>
        <taxon>Thermodesulfobacteriota</taxon>
        <taxon>Desulfovibrionia</taxon>
        <taxon>Desulfovibrionales</taxon>
        <taxon>Desulfovibrionaceae</taxon>
        <taxon>Desulfovibrio</taxon>
    </lineage>
</organism>
<keyword evidence="1" id="KW-1133">Transmembrane helix</keyword>
<gene>
    <name evidence="3" type="ORF">DESPIG_03104</name>
</gene>
<evidence type="ECO:0000313" key="3">
    <source>
        <dbReference type="EMBL" id="EEB32001.1"/>
    </source>
</evidence>
<dbReference type="eggNOG" id="ENOG50302MR">
    <property type="taxonomic scope" value="Bacteria"/>
</dbReference>
<accession>B6WYC3</accession>
<dbReference type="Pfam" id="PF07885">
    <property type="entry name" value="Ion_trans_2"/>
    <property type="match status" value="1"/>
</dbReference>
<feature type="transmembrane region" description="Helical" evidence="1">
    <location>
        <begin position="93"/>
        <end position="112"/>
    </location>
</feature>
<feature type="domain" description="Potassium channel" evidence="2">
    <location>
        <begin position="150"/>
        <end position="218"/>
    </location>
</feature>
<feature type="transmembrane region" description="Helical" evidence="1">
    <location>
        <begin position="201"/>
        <end position="223"/>
    </location>
</feature>
<keyword evidence="1" id="KW-0472">Membrane</keyword>
<protein>
    <submittedName>
        <fullName evidence="3">Ion channel</fullName>
    </submittedName>
</protein>
<dbReference type="STRING" id="901.DESPIGER_1369"/>
<dbReference type="Gene3D" id="1.10.287.70">
    <property type="match status" value="1"/>
</dbReference>
<feature type="transmembrane region" description="Helical" evidence="1">
    <location>
        <begin position="63"/>
        <end position="81"/>
    </location>
</feature>
<reference evidence="3 4" key="1">
    <citation type="submission" date="2008-10" db="EMBL/GenBank/DDBJ databases">
        <title>Draft genome sequence of Desulvovibrio piger (ATCC 29098).</title>
        <authorList>
            <person name="Sudarsanam P."/>
            <person name="Ley R."/>
            <person name="Guruge J."/>
            <person name="Turnbaugh P.J."/>
            <person name="Mahowald M."/>
            <person name="Liep D."/>
            <person name="Gordon J."/>
        </authorList>
    </citation>
    <scope>NUCLEOTIDE SEQUENCE [LARGE SCALE GENOMIC DNA]</scope>
    <source>
        <strain evidence="3 4">ATCC 29098</strain>
    </source>
</reference>
<evidence type="ECO:0000259" key="2">
    <source>
        <dbReference type="Pfam" id="PF07885"/>
    </source>
</evidence>
<dbReference type="OrthoDB" id="9799090at2"/>
<name>B6WYC3_9BACT</name>
<dbReference type="HOGENOM" id="CLU_089632_0_0_7"/>
<evidence type="ECO:0000256" key="1">
    <source>
        <dbReference type="SAM" id="Phobius"/>
    </source>
</evidence>
<keyword evidence="1" id="KW-0812">Transmembrane</keyword>
<feature type="transmembrane region" description="Helical" evidence="1">
    <location>
        <begin position="172"/>
        <end position="195"/>
    </location>
</feature>
<evidence type="ECO:0000313" key="4">
    <source>
        <dbReference type="Proteomes" id="UP000003676"/>
    </source>
</evidence>
<dbReference type="SUPFAM" id="SSF81324">
    <property type="entry name" value="Voltage-gated potassium channels"/>
    <property type="match status" value="1"/>
</dbReference>
<comment type="caution">
    <text evidence="3">The sequence shown here is derived from an EMBL/GenBank/DDBJ whole genome shotgun (WGS) entry which is preliminary data.</text>
</comment>
<dbReference type="Proteomes" id="UP000003676">
    <property type="component" value="Unassembled WGS sequence"/>
</dbReference>
<dbReference type="RefSeq" id="WP_006009303.1">
    <property type="nucleotide sequence ID" value="NZ_DS996361.1"/>
</dbReference>
<sequence length="240" mass="26668">MFPLLHGRRWWHFRRFEGLLLSLACMFLLNIIFPGKIYGGTAQACYLPLQLLAGINLYGRLRPGFWAAALTAAGILALHPFQALSSMPRALQLSLLLLHGLFFFIILLEVFIQLYRAQTHRLHLDARQTLCAGLSGLLLIGYSGFFLFLLLESFQPGSFRGPDPDGVSLQDLFYFSYISLMTIGYGDITPVSWAARNATVLVSLSANIYSLVVIASIVGRTFASRPVQKADKEPASKENP</sequence>